<keyword evidence="1 2" id="KW-0436">Ligase</keyword>
<evidence type="ECO:0000256" key="2">
    <source>
        <dbReference type="HAMAP-Rule" id="MF_01867"/>
    </source>
</evidence>
<dbReference type="GO" id="GO:0016874">
    <property type="term" value="F:ligase activity"/>
    <property type="evidence" value="ECO:0007669"/>
    <property type="project" value="UniProtKB-UniRule"/>
</dbReference>
<evidence type="ECO:0000256" key="1">
    <source>
        <dbReference type="ARBA" id="ARBA00022598"/>
    </source>
</evidence>
<feature type="domain" description="Bacillithiol biosynthesis BshC C-terminal coiled-coil" evidence="4">
    <location>
        <begin position="362"/>
        <end position="520"/>
    </location>
</feature>
<dbReference type="NCBIfam" id="TIGR03998">
    <property type="entry name" value="thiol_BshC"/>
    <property type="match status" value="1"/>
</dbReference>
<evidence type="ECO:0000259" key="3">
    <source>
        <dbReference type="Pfam" id="PF10079"/>
    </source>
</evidence>
<organism evidence="5 6">
    <name type="scientific">Acidisarcina polymorpha</name>
    <dbReference type="NCBI Taxonomy" id="2211140"/>
    <lineage>
        <taxon>Bacteria</taxon>
        <taxon>Pseudomonadati</taxon>
        <taxon>Acidobacteriota</taxon>
        <taxon>Terriglobia</taxon>
        <taxon>Terriglobales</taxon>
        <taxon>Acidobacteriaceae</taxon>
        <taxon>Acidisarcina</taxon>
    </lineage>
</organism>
<evidence type="ECO:0000313" key="6">
    <source>
        <dbReference type="Proteomes" id="UP000253606"/>
    </source>
</evidence>
<gene>
    <name evidence="2" type="primary">bshC</name>
    <name evidence="5" type="ORF">ACPOL_0370</name>
</gene>
<evidence type="ECO:0000259" key="4">
    <source>
        <dbReference type="Pfam" id="PF24850"/>
    </source>
</evidence>
<feature type="domain" description="Bacillithiol biosynthesis BshC N-terminal Rossmann-like" evidence="3">
    <location>
        <begin position="2"/>
        <end position="360"/>
    </location>
</feature>
<dbReference type="Pfam" id="PF24850">
    <property type="entry name" value="CC_BshC"/>
    <property type="match status" value="1"/>
</dbReference>
<dbReference type="HAMAP" id="MF_01867">
    <property type="entry name" value="BshC"/>
    <property type="match status" value="1"/>
</dbReference>
<dbReference type="EC" id="6.-.-.-" evidence="2"/>
<reference evidence="5 6" key="1">
    <citation type="journal article" date="2018" name="Front. Microbiol.">
        <title>Hydrolytic Capabilities as a Key to Environmental Success: Chitinolytic and Cellulolytic Acidobacteria From Acidic Sub-arctic Soils and Boreal Peatlands.</title>
        <authorList>
            <person name="Belova S.E."/>
            <person name="Ravin N.V."/>
            <person name="Pankratov T.A."/>
            <person name="Rakitin A.L."/>
            <person name="Ivanova A.A."/>
            <person name="Beletsky A.V."/>
            <person name="Mardanov A.V."/>
            <person name="Sinninghe Damste J.S."/>
            <person name="Dedysh S.N."/>
        </authorList>
    </citation>
    <scope>NUCLEOTIDE SEQUENCE [LARGE SCALE GENOMIC DNA]</scope>
    <source>
        <strain evidence="5 6">SBC82</strain>
    </source>
</reference>
<dbReference type="InterPro" id="IPR055398">
    <property type="entry name" value="Rossmann-like_BshC"/>
</dbReference>
<name>A0A2Z5FSE0_9BACT</name>
<evidence type="ECO:0000313" key="5">
    <source>
        <dbReference type="EMBL" id="AXC09751.1"/>
    </source>
</evidence>
<dbReference type="KEGG" id="abas:ACPOL_0370"/>
<dbReference type="InterPro" id="IPR011199">
    <property type="entry name" value="Bacillithiol_biosynth_BshC"/>
</dbReference>
<dbReference type="Proteomes" id="UP000253606">
    <property type="component" value="Chromosome"/>
</dbReference>
<dbReference type="Pfam" id="PF10079">
    <property type="entry name" value="Rossmann-like_BshC"/>
    <property type="match status" value="1"/>
</dbReference>
<comment type="similarity">
    <text evidence="2">Belongs to the BshC family.</text>
</comment>
<proteinExistence type="inferred from homology"/>
<dbReference type="AlphaFoldDB" id="A0A2Z5FSE0"/>
<keyword evidence="6" id="KW-1185">Reference proteome</keyword>
<accession>A0A2Z5FSE0</accession>
<sequence length="521" mass="57190">MDYAEHREPLLPFFPSSPYSNGWMLHRSLLPETSRQRIADVLEEQSREFGAGRKASDNIEALRRGANAVVTGQQVTLLGGPLYTLFKAATAIRKAHDASAAGHPHVPIFWLASEDHDLAEADHVTFPSRHELHTLKLRMPEGAVVSPVGGLALGDAIQRVVSEAAGLLEPGPVMEALEEFYQPGERFSRAFGRLLSRVFEAEGLIVLDASSRECHALGAEVLRQAITSAEVLHNALIERDKLLVEHGYHSQVLVTPQSGLLFLIDAETGARLPLKRVGGRSGSGEFAAGRKNYSESALLEILEKEPERLSPNALLRPVFQDAILPTSAYIGGPAEIAYFAQSQVLYERMLGRTTPVLPRLSATLIEPSAAELLHRHELALTDVISLRPEELAVRLGARAMPIESKRKLSATGKSLEAELDELTAYMGSLDEGLGRSALVAASKMRYQMNRLRRLSANYQLQREASLRRHADSVALALFPDHHLQERLIGAAWFLSRYGEALPSLLVEHAAQECPGHKAIFL</sequence>
<protein>
    <recommendedName>
        <fullName evidence="2">Putative cysteine ligase BshC</fullName>
        <ecNumber evidence="2">6.-.-.-</ecNumber>
    </recommendedName>
</protein>
<dbReference type="InterPro" id="IPR055399">
    <property type="entry name" value="CC_BshC"/>
</dbReference>
<dbReference type="EMBL" id="CP030840">
    <property type="protein sequence ID" value="AXC09751.1"/>
    <property type="molecule type" value="Genomic_DNA"/>
</dbReference>